<keyword evidence="2" id="KW-1003">Cell membrane</keyword>
<dbReference type="GO" id="GO:0005886">
    <property type="term" value="C:plasma membrane"/>
    <property type="evidence" value="ECO:0007669"/>
    <property type="project" value="UniProtKB-SubCell"/>
</dbReference>
<protein>
    <submittedName>
        <fullName evidence="7">Uncharacterized protein</fullName>
    </submittedName>
</protein>
<gene>
    <name evidence="7" type="ORF">C7380_1279</name>
</gene>
<reference evidence="7 8" key="1">
    <citation type="submission" date="2018-05" db="EMBL/GenBank/DDBJ databases">
        <title>Genomic Encyclopedia of Type Strains, Phase IV (KMG-IV): sequencing the most valuable type-strain genomes for metagenomic binning, comparative biology and taxonomic classification.</title>
        <authorList>
            <person name="Goeker M."/>
        </authorList>
    </citation>
    <scope>NUCLEOTIDE SEQUENCE [LARGE SCALE GENOMIC DNA]</scope>
    <source>
        <strain evidence="7 8">DSM 24906</strain>
    </source>
</reference>
<dbReference type="InterPro" id="IPR022791">
    <property type="entry name" value="L-PG_synthase/AglD"/>
</dbReference>
<evidence type="ECO:0000256" key="1">
    <source>
        <dbReference type="ARBA" id="ARBA00004651"/>
    </source>
</evidence>
<evidence type="ECO:0000256" key="5">
    <source>
        <dbReference type="ARBA" id="ARBA00023136"/>
    </source>
</evidence>
<keyword evidence="3 6" id="KW-0812">Transmembrane</keyword>
<feature type="transmembrane region" description="Helical" evidence="6">
    <location>
        <begin position="9"/>
        <end position="30"/>
    </location>
</feature>
<comment type="caution">
    <text evidence="7">The sequence shown here is derived from an EMBL/GenBank/DDBJ whole genome shotgun (WGS) entry which is preliminary data.</text>
</comment>
<evidence type="ECO:0000256" key="2">
    <source>
        <dbReference type="ARBA" id="ARBA00022475"/>
    </source>
</evidence>
<dbReference type="Proteomes" id="UP000245921">
    <property type="component" value="Unassembled WGS sequence"/>
</dbReference>
<evidence type="ECO:0000313" key="7">
    <source>
        <dbReference type="EMBL" id="PWJ87004.1"/>
    </source>
</evidence>
<feature type="transmembrane region" description="Helical" evidence="6">
    <location>
        <begin position="305"/>
        <end position="325"/>
    </location>
</feature>
<evidence type="ECO:0000256" key="3">
    <source>
        <dbReference type="ARBA" id="ARBA00022692"/>
    </source>
</evidence>
<dbReference type="Pfam" id="PF03706">
    <property type="entry name" value="LPG_synthase_TM"/>
    <property type="match status" value="1"/>
</dbReference>
<evidence type="ECO:0000313" key="8">
    <source>
        <dbReference type="Proteomes" id="UP000245921"/>
    </source>
</evidence>
<keyword evidence="8" id="KW-1185">Reference proteome</keyword>
<feature type="transmembrane region" description="Helical" evidence="6">
    <location>
        <begin position="42"/>
        <end position="62"/>
    </location>
</feature>
<dbReference type="PANTHER" id="PTHR37693:SF1">
    <property type="entry name" value="INTEGRAL MEMBRANE PROTEIN"/>
    <property type="match status" value="1"/>
</dbReference>
<dbReference type="PANTHER" id="PTHR37693">
    <property type="entry name" value="PHOSPHATIDYLGLYCEROL LYSYLTRANSFERASE"/>
    <property type="match status" value="1"/>
</dbReference>
<dbReference type="RefSeq" id="WP_109606454.1">
    <property type="nucleotide sequence ID" value="NZ_JAMHJO010000006.1"/>
</dbReference>
<comment type="subcellular location">
    <subcellularLocation>
        <location evidence="1">Cell membrane</location>
        <topology evidence="1">Multi-pass membrane protein</topology>
    </subcellularLocation>
</comment>
<feature type="transmembrane region" description="Helical" evidence="6">
    <location>
        <begin position="127"/>
        <end position="147"/>
    </location>
</feature>
<keyword evidence="4 6" id="KW-1133">Transmembrane helix</keyword>
<dbReference type="EMBL" id="QGGI01000027">
    <property type="protein sequence ID" value="PWJ87004.1"/>
    <property type="molecule type" value="Genomic_DNA"/>
</dbReference>
<dbReference type="AlphaFoldDB" id="A0AA45C4N7"/>
<proteinExistence type="predicted"/>
<dbReference type="NCBIfam" id="TIGR00374">
    <property type="entry name" value="flippase-like domain"/>
    <property type="match status" value="1"/>
</dbReference>
<sequence>MRVKKYLKGFLFSLIITLSIVTILMGLTGLEENIEKLRTFQIKYAFISMFLIFLKWIIETIIMKVSLFDNKKDINYIKTFKITILGNFFNYLTPFFTGGQPLQVYYLSKEGISPSVSTASILYKSMIFQIIMALFGVSGAIYAFNFLDLKSFSLVFIGTIFNGFVVFLILLFSLNEELSKKVAQKVTFFLKKIKIIKNPEKIMDKIFMNIEEFIKFFKENSKKIIQFLIVLFLSSLQLMAYVLTIVFILKGFGVNIDLDLIFKGIILDIGAAIVPTPGTAGGAEGFYYLIFSNDTDIYTINSAVLIWRLTTYYFVLFIGALTFVFTHSKKIGGD</sequence>
<accession>A0AA45C4N7</accession>
<keyword evidence="5 6" id="KW-0472">Membrane</keyword>
<organism evidence="7 8">
    <name type="scientific">Oceanotoga teriensis</name>
    <dbReference type="NCBI Taxonomy" id="515440"/>
    <lineage>
        <taxon>Bacteria</taxon>
        <taxon>Thermotogati</taxon>
        <taxon>Thermotogota</taxon>
        <taxon>Thermotogae</taxon>
        <taxon>Petrotogales</taxon>
        <taxon>Petrotogaceae</taxon>
        <taxon>Oceanotoga</taxon>
    </lineage>
</organism>
<evidence type="ECO:0000256" key="4">
    <source>
        <dbReference type="ARBA" id="ARBA00022989"/>
    </source>
</evidence>
<feature type="transmembrane region" description="Helical" evidence="6">
    <location>
        <begin position="224"/>
        <end position="249"/>
    </location>
</feature>
<feature type="transmembrane region" description="Helical" evidence="6">
    <location>
        <begin position="153"/>
        <end position="174"/>
    </location>
</feature>
<evidence type="ECO:0000256" key="6">
    <source>
        <dbReference type="SAM" id="Phobius"/>
    </source>
</evidence>
<name>A0AA45C4N7_9BACT</name>